<proteinExistence type="predicted"/>
<feature type="compositionally biased region" description="Basic and acidic residues" evidence="4">
    <location>
        <begin position="100"/>
        <end position="110"/>
    </location>
</feature>
<feature type="region of interest" description="Disordered" evidence="4">
    <location>
        <begin position="100"/>
        <end position="120"/>
    </location>
</feature>
<dbReference type="Pfam" id="PF01388">
    <property type="entry name" value="ARID"/>
    <property type="match status" value="1"/>
</dbReference>
<evidence type="ECO:0000259" key="5">
    <source>
        <dbReference type="PROSITE" id="PS51011"/>
    </source>
</evidence>
<reference evidence="6" key="1">
    <citation type="submission" date="2017-07" db="EMBL/GenBank/DDBJ databases">
        <authorList>
            <person name="Mikheyev A."/>
            <person name="Grau M."/>
        </authorList>
    </citation>
    <scope>NUCLEOTIDE SEQUENCE</scope>
    <source>
        <tissue evidence="6">Venom_gland</tissue>
    </source>
</reference>
<evidence type="ECO:0000256" key="3">
    <source>
        <dbReference type="ARBA" id="ARBA00023242"/>
    </source>
</evidence>
<dbReference type="PANTHER" id="PTHR22970">
    <property type="entry name" value="AT-RICH INTERACTIVE DOMAIN-CONTAINING PROTEIN 2"/>
    <property type="match status" value="1"/>
</dbReference>
<dbReference type="InterPro" id="IPR036431">
    <property type="entry name" value="ARID_dom_sf"/>
</dbReference>
<dbReference type="AlphaFoldDB" id="A0A2D4IYY0"/>
<dbReference type="PANTHER" id="PTHR22970:SF14">
    <property type="entry name" value="AT-RICH INTERACTIVE DOMAIN-CONTAINING PROTEIN 2"/>
    <property type="match status" value="1"/>
</dbReference>
<dbReference type="GO" id="GO:0003677">
    <property type="term" value="F:DNA binding"/>
    <property type="evidence" value="ECO:0007669"/>
    <property type="project" value="InterPro"/>
</dbReference>
<dbReference type="InterPro" id="IPR052406">
    <property type="entry name" value="Chromatin_Remodeling_Comp"/>
</dbReference>
<dbReference type="InterPro" id="IPR001606">
    <property type="entry name" value="ARID_dom"/>
</dbReference>
<keyword evidence="3" id="KW-0539">Nucleus</keyword>
<dbReference type="Gene3D" id="1.10.150.60">
    <property type="entry name" value="ARID DNA-binding domain"/>
    <property type="match status" value="1"/>
</dbReference>
<evidence type="ECO:0000256" key="4">
    <source>
        <dbReference type="SAM" id="MobiDB-lite"/>
    </source>
</evidence>
<feature type="domain" description="ARID" evidence="5">
    <location>
        <begin position="13"/>
        <end position="105"/>
    </location>
</feature>
<reference evidence="6" key="2">
    <citation type="submission" date="2017-11" db="EMBL/GenBank/DDBJ databases">
        <title>Coralsnake Venomics: Analyses of Venom Gland Transcriptomes and Proteomes of Six Brazilian Taxa.</title>
        <authorList>
            <person name="Aird S.D."/>
            <person name="Jorge da Silva N."/>
            <person name="Qiu L."/>
            <person name="Villar-Briones A."/>
            <person name="Aparecida-Saddi V."/>
            <person name="Campos-Telles M.P."/>
            <person name="Grau M."/>
            <person name="Mikheyev A.S."/>
        </authorList>
    </citation>
    <scope>NUCLEOTIDE SEQUENCE</scope>
    <source>
        <tissue evidence="6">Venom_gland</tissue>
    </source>
</reference>
<feature type="compositionally biased region" description="Polar residues" evidence="4">
    <location>
        <begin position="111"/>
        <end position="120"/>
    </location>
</feature>
<dbReference type="EMBL" id="IACK01139840">
    <property type="protein sequence ID" value="LAA89423.1"/>
    <property type="molecule type" value="Transcribed_RNA"/>
</dbReference>
<dbReference type="PROSITE" id="PS51011">
    <property type="entry name" value="ARID"/>
    <property type="match status" value="1"/>
</dbReference>
<keyword evidence="2" id="KW-0804">Transcription</keyword>
<dbReference type="SUPFAM" id="SSF46774">
    <property type="entry name" value="ARID-like"/>
    <property type="match status" value="1"/>
</dbReference>
<name>A0A2D4IYY0_MICLE</name>
<evidence type="ECO:0000313" key="6">
    <source>
        <dbReference type="EMBL" id="LAA89423.1"/>
    </source>
</evidence>
<keyword evidence="1" id="KW-0805">Transcription regulation</keyword>
<sequence>MANSAGKNQPDHRRKGLAFLDELRQFHHSRGSPFKKIPVVGGRELDLHAFYTRVTTLGGFGKVSEKNQWGEIVEAFNFPRSCSNAAFALKQYYLRSSHDLPLERPPDSRKSATANRAQFPRVTTTIRHHRKSLK</sequence>
<evidence type="ECO:0000256" key="1">
    <source>
        <dbReference type="ARBA" id="ARBA00023015"/>
    </source>
</evidence>
<dbReference type="SMART" id="SM01014">
    <property type="entry name" value="ARID"/>
    <property type="match status" value="1"/>
</dbReference>
<protein>
    <recommendedName>
        <fullName evidence="5">ARID domain-containing protein</fullName>
    </recommendedName>
</protein>
<evidence type="ECO:0000256" key="2">
    <source>
        <dbReference type="ARBA" id="ARBA00023163"/>
    </source>
</evidence>
<organism evidence="6">
    <name type="scientific">Micrurus lemniscatus lemniscatus</name>
    <dbReference type="NCBI Taxonomy" id="129467"/>
    <lineage>
        <taxon>Eukaryota</taxon>
        <taxon>Metazoa</taxon>
        <taxon>Chordata</taxon>
        <taxon>Craniata</taxon>
        <taxon>Vertebrata</taxon>
        <taxon>Euteleostomi</taxon>
        <taxon>Lepidosauria</taxon>
        <taxon>Squamata</taxon>
        <taxon>Bifurcata</taxon>
        <taxon>Unidentata</taxon>
        <taxon>Episquamata</taxon>
        <taxon>Toxicofera</taxon>
        <taxon>Serpentes</taxon>
        <taxon>Colubroidea</taxon>
        <taxon>Elapidae</taxon>
        <taxon>Elapinae</taxon>
        <taxon>Micrurus</taxon>
    </lineage>
</organism>
<accession>A0A2D4IYY0</accession>
<dbReference type="CDD" id="cd16866">
    <property type="entry name" value="ARID_ARID2"/>
    <property type="match status" value="1"/>
</dbReference>
<dbReference type="SMART" id="SM00501">
    <property type="entry name" value="BRIGHT"/>
    <property type="match status" value="1"/>
</dbReference>